<dbReference type="GO" id="GO:0004672">
    <property type="term" value="F:protein kinase activity"/>
    <property type="evidence" value="ECO:0007669"/>
    <property type="project" value="InterPro"/>
</dbReference>
<accession>A0A9P8RTQ7</accession>
<name>A0A9P8RTQ7_9PEZI</name>
<dbReference type="InterPro" id="IPR000719">
    <property type="entry name" value="Prot_kinase_dom"/>
</dbReference>
<reference evidence="3" key="1">
    <citation type="submission" date="2021-03" db="EMBL/GenBank/DDBJ databases">
        <title>Comparative genomics and phylogenomic investigation of the class Geoglossomycetes provide insights into ecological specialization and systematics.</title>
        <authorList>
            <person name="Melie T."/>
            <person name="Pirro S."/>
            <person name="Miller A.N."/>
            <person name="Quandt A."/>
        </authorList>
    </citation>
    <scope>NUCLEOTIDE SEQUENCE</scope>
    <source>
        <strain evidence="3">CAQ_001_2017</strain>
    </source>
</reference>
<comment type="caution">
    <text evidence="3">The sequence shown here is derived from an EMBL/GenBank/DDBJ whole genome shotgun (WGS) entry which is preliminary data.</text>
</comment>
<evidence type="ECO:0000313" key="3">
    <source>
        <dbReference type="EMBL" id="KAH0566340.1"/>
    </source>
</evidence>
<keyword evidence="1" id="KW-0175">Coiled coil</keyword>
<dbReference type="AlphaFoldDB" id="A0A9P8RTQ7"/>
<protein>
    <recommendedName>
        <fullName evidence="2">Protein kinase domain-containing protein</fullName>
    </recommendedName>
</protein>
<keyword evidence="4" id="KW-1185">Reference proteome</keyword>
<evidence type="ECO:0000313" key="4">
    <source>
        <dbReference type="Proteomes" id="UP000750711"/>
    </source>
</evidence>
<dbReference type="Gene3D" id="1.10.510.10">
    <property type="entry name" value="Transferase(Phosphotransferase) domain 1"/>
    <property type="match status" value="1"/>
</dbReference>
<gene>
    <name evidence="3" type="ORF">GP486_000276</name>
</gene>
<evidence type="ECO:0000256" key="1">
    <source>
        <dbReference type="SAM" id="Coils"/>
    </source>
</evidence>
<sequence length="620" mass="69061">MSVPPLDILSAEAAALNNATSLIALLGYIVSKVREVRGFRKDCQELTNTCIALTLTYLDNKKALEDTKLKSEFDNCLKEVYTLVMQCREWNIAHITFDVTIKHRFSLMKSKLDNIRKAFDLEILASPAIQHAKGMTLKGASSKATDALRSLTTEMNEMRDAKGEDEKDRKAMLEKLRQLQDDVSESRRNILSLKPLPNTILNIVSISDPSICVSKESADGKPIKGTFKRSNISFHEVIDKKGVSDDLPRVVKLYRDMTEVAQIQTLHGIFEKNGSLYAAMEDMAQHTSLADALETGLIAKLSRLQKLQIGHEIAATLSALHRAEILVKVMSDVTTHLNIMPDGSIRARLSGLQSARRIWETTTHDVQDPRFEAPETEKVGSRSPMSDVWALGTVLHMVFLAEFPFSKKADQAKPDDKTARREIKDLLQSKKGPFTSYSSSMPKETGLARECLRSDPFLRPPASWVAQQMFEVLISVAAEDNPDLPLAVPMPRASNDIEKSSIDELVKRVHSAAREAKTNKTGIRKFEEAEISKLKRAAEGINPVYAYTVGLAYLRDLVELSGGDQLSSELVPGEVRRAKLALPYLDMAQQQGHVGAIKELVLAHKHLAEHYHALLKISYE</sequence>
<dbReference type="SMART" id="SM00220">
    <property type="entry name" value="S_TKc"/>
    <property type="match status" value="1"/>
</dbReference>
<feature type="domain" description="Protein kinase" evidence="2">
    <location>
        <begin position="156"/>
        <end position="471"/>
    </location>
</feature>
<feature type="coiled-coil region" evidence="1">
    <location>
        <begin position="162"/>
        <end position="189"/>
    </location>
</feature>
<organism evidence="3 4">
    <name type="scientific">Trichoglossum hirsutum</name>
    <dbReference type="NCBI Taxonomy" id="265104"/>
    <lineage>
        <taxon>Eukaryota</taxon>
        <taxon>Fungi</taxon>
        <taxon>Dikarya</taxon>
        <taxon>Ascomycota</taxon>
        <taxon>Pezizomycotina</taxon>
        <taxon>Geoglossomycetes</taxon>
        <taxon>Geoglossales</taxon>
        <taxon>Geoglossaceae</taxon>
        <taxon>Trichoglossum</taxon>
    </lineage>
</organism>
<evidence type="ECO:0000259" key="2">
    <source>
        <dbReference type="PROSITE" id="PS50011"/>
    </source>
</evidence>
<dbReference type="Pfam" id="PF00069">
    <property type="entry name" value="Pkinase"/>
    <property type="match status" value="1"/>
</dbReference>
<dbReference type="SUPFAM" id="SSF56112">
    <property type="entry name" value="Protein kinase-like (PK-like)"/>
    <property type="match status" value="1"/>
</dbReference>
<dbReference type="GO" id="GO:0005524">
    <property type="term" value="F:ATP binding"/>
    <property type="evidence" value="ECO:0007669"/>
    <property type="project" value="InterPro"/>
</dbReference>
<proteinExistence type="predicted"/>
<dbReference type="InterPro" id="IPR011009">
    <property type="entry name" value="Kinase-like_dom_sf"/>
</dbReference>
<dbReference type="PROSITE" id="PS50011">
    <property type="entry name" value="PROTEIN_KINASE_DOM"/>
    <property type="match status" value="1"/>
</dbReference>
<dbReference type="Proteomes" id="UP000750711">
    <property type="component" value="Unassembled WGS sequence"/>
</dbReference>
<dbReference type="EMBL" id="JAGHQM010000015">
    <property type="protein sequence ID" value="KAH0566340.1"/>
    <property type="molecule type" value="Genomic_DNA"/>
</dbReference>